<dbReference type="EMBL" id="CP031165">
    <property type="protein sequence ID" value="AXV05286.1"/>
    <property type="molecule type" value="Genomic_DNA"/>
</dbReference>
<dbReference type="Proteomes" id="UP000264006">
    <property type="component" value="Chromosome"/>
</dbReference>
<sequence>MTTTLHHLSVPTPTTPLTVLLDGNTVVASGFASADALRERLSEPTALVAAPADHPVGTALRAWLAGDEGALDRVEVSQPGTDFQQQVWAALRAIPAGRTRSYGEVAAAVGRPGASRAVGSACARNRLAPFVPCHRVLPADGATGAYAWGADVKRWLLDAEASATT</sequence>
<evidence type="ECO:0000256" key="7">
    <source>
        <dbReference type="ARBA" id="ARBA00023204"/>
    </source>
</evidence>
<comment type="catalytic activity">
    <reaction evidence="1">
        <text>a 4-O-methyl-thymidine in DNA + L-cysteinyl-[protein] = a thymidine in DNA + S-methyl-L-cysteinyl-[protein]</text>
        <dbReference type="Rhea" id="RHEA:53428"/>
        <dbReference type="Rhea" id="RHEA-COMP:10131"/>
        <dbReference type="Rhea" id="RHEA-COMP:10132"/>
        <dbReference type="Rhea" id="RHEA-COMP:13555"/>
        <dbReference type="Rhea" id="RHEA-COMP:13556"/>
        <dbReference type="ChEBI" id="CHEBI:29950"/>
        <dbReference type="ChEBI" id="CHEBI:82612"/>
        <dbReference type="ChEBI" id="CHEBI:137386"/>
        <dbReference type="ChEBI" id="CHEBI:137387"/>
        <dbReference type="EC" id="2.1.1.63"/>
    </reaction>
</comment>
<dbReference type="SUPFAM" id="SSF46767">
    <property type="entry name" value="Methylated DNA-protein cysteine methyltransferase, C-terminal domain"/>
    <property type="match status" value="1"/>
</dbReference>
<evidence type="ECO:0000256" key="3">
    <source>
        <dbReference type="ARBA" id="ARBA00011918"/>
    </source>
</evidence>
<dbReference type="Pfam" id="PF01035">
    <property type="entry name" value="DNA_binding_1"/>
    <property type="match status" value="1"/>
</dbReference>
<gene>
    <name evidence="10" type="ORF">DVS28_a0581</name>
</gene>
<keyword evidence="5 10" id="KW-0808">Transferase</keyword>
<dbReference type="PANTHER" id="PTHR10815:SF13">
    <property type="entry name" value="METHYLATED-DNA--PROTEIN-CYSTEINE METHYLTRANSFERASE"/>
    <property type="match status" value="1"/>
</dbReference>
<evidence type="ECO:0000313" key="10">
    <source>
        <dbReference type="EMBL" id="AXV05286.1"/>
    </source>
</evidence>
<keyword evidence="4 10" id="KW-0489">Methyltransferase</keyword>
<evidence type="ECO:0000256" key="4">
    <source>
        <dbReference type="ARBA" id="ARBA00022603"/>
    </source>
</evidence>
<name>A0A346XST9_9ACTN</name>
<dbReference type="AlphaFoldDB" id="A0A346XST9"/>
<dbReference type="GO" id="GO:0003908">
    <property type="term" value="F:methylated-DNA-[protein]-cysteine S-methyltransferase activity"/>
    <property type="evidence" value="ECO:0007669"/>
    <property type="project" value="UniProtKB-EC"/>
</dbReference>
<keyword evidence="7" id="KW-0234">DNA repair</keyword>
<comment type="catalytic activity">
    <reaction evidence="8">
        <text>a 6-O-methyl-2'-deoxyguanosine in DNA + L-cysteinyl-[protein] = S-methyl-L-cysteinyl-[protein] + a 2'-deoxyguanosine in DNA</text>
        <dbReference type="Rhea" id="RHEA:24000"/>
        <dbReference type="Rhea" id="RHEA-COMP:10131"/>
        <dbReference type="Rhea" id="RHEA-COMP:10132"/>
        <dbReference type="Rhea" id="RHEA-COMP:11367"/>
        <dbReference type="Rhea" id="RHEA-COMP:11368"/>
        <dbReference type="ChEBI" id="CHEBI:29950"/>
        <dbReference type="ChEBI" id="CHEBI:82612"/>
        <dbReference type="ChEBI" id="CHEBI:85445"/>
        <dbReference type="ChEBI" id="CHEBI:85448"/>
        <dbReference type="EC" id="2.1.1.63"/>
    </reaction>
</comment>
<dbReference type="GO" id="GO:0032259">
    <property type="term" value="P:methylation"/>
    <property type="evidence" value="ECO:0007669"/>
    <property type="project" value="UniProtKB-KW"/>
</dbReference>
<dbReference type="InterPro" id="IPR036388">
    <property type="entry name" value="WH-like_DNA-bd_sf"/>
</dbReference>
<comment type="similarity">
    <text evidence="2">Belongs to the MGMT family.</text>
</comment>
<dbReference type="InterPro" id="IPR036217">
    <property type="entry name" value="MethylDNA_cys_MeTrfase_DNAb"/>
</dbReference>
<feature type="domain" description="Methylated-DNA-[protein]-cysteine S-methyltransferase DNA binding" evidence="9">
    <location>
        <begin position="82"/>
        <end position="161"/>
    </location>
</feature>
<organism evidence="10 11">
    <name type="scientific">Euzebya pacifica</name>
    <dbReference type="NCBI Taxonomy" id="1608957"/>
    <lineage>
        <taxon>Bacteria</taxon>
        <taxon>Bacillati</taxon>
        <taxon>Actinomycetota</taxon>
        <taxon>Nitriliruptoria</taxon>
        <taxon>Euzebyales</taxon>
    </lineage>
</organism>
<keyword evidence="6" id="KW-0227">DNA damage</keyword>
<keyword evidence="11" id="KW-1185">Reference proteome</keyword>
<evidence type="ECO:0000313" key="11">
    <source>
        <dbReference type="Proteomes" id="UP000264006"/>
    </source>
</evidence>
<dbReference type="PANTHER" id="PTHR10815">
    <property type="entry name" value="METHYLATED-DNA--PROTEIN-CYSTEINE METHYLTRANSFERASE"/>
    <property type="match status" value="1"/>
</dbReference>
<proteinExistence type="inferred from homology"/>
<dbReference type="FunFam" id="1.10.10.10:FF:000214">
    <property type="entry name" value="Methylated-DNA--protein-cysteine methyltransferase"/>
    <property type="match status" value="1"/>
</dbReference>
<evidence type="ECO:0000256" key="8">
    <source>
        <dbReference type="ARBA" id="ARBA00049348"/>
    </source>
</evidence>
<evidence type="ECO:0000256" key="6">
    <source>
        <dbReference type="ARBA" id="ARBA00022763"/>
    </source>
</evidence>
<evidence type="ECO:0000256" key="2">
    <source>
        <dbReference type="ARBA" id="ARBA00008711"/>
    </source>
</evidence>
<dbReference type="EC" id="2.1.1.63" evidence="3"/>
<dbReference type="RefSeq" id="WP_164709853.1">
    <property type="nucleotide sequence ID" value="NZ_CP031165.1"/>
</dbReference>
<dbReference type="CDD" id="cd06445">
    <property type="entry name" value="ATase"/>
    <property type="match status" value="1"/>
</dbReference>
<dbReference type="NCBIfam" id="TIGR00589">
    <property type="entry name" value="ogt"/>
    <property type="match status" value="1"/>
</dbReference>
<protein>
    <recommendedName>
        <fullName evidence="3">methylated-DNA--[protein]-cysteine S-methyltransferase</fullName>
        <ecNumber evidence="3">2.1.1.63</ecNumber>
    </recommendedName>
</protein>
<evidence type="ECO:0000256" key="1">
    <source>
        <dbReference type="ARBA" id="ARBA00001286"/>
    </source>
</evidence>
<evidence type="ECO:0000259" key="9">
    <source>
        <dbReference type="Pfam" id="PF01035"/>
    </source>
</evidence>
<dbReference type="InterPro" id="IPR014048">
    <property type="entry name" value="MethylDNA_cys_MeTrfase_DNA-bd"/>
</dbReference>
<dbReference type="GO" id="GO:0006281">
    <property type="term" value="P:DNA repair"/>
    <property type="evidence" value="ECO:0007669"/>
    <property type="project" value="UniProtKB-KW"/>
</dbReference>
<dbReference type="InterPro" id="IPR001497">
    <property type="entry name" value="MethylDNA_cys_MeTrfase_AS"/>
</dbReference>
<evidence type="ECO:0000256" key="5">
    <source>
        <dbReference type="ARBA" id="ARBA00022679"/>
    </source>
</evidence>
<dbReference type="PROSITE" id="PS00374">
    <property type="entry name" value="MGMT"/>
    <property type="match status" value="1"/>
</dbReference>
<dbReference type="Gene3D" id="1.10.10.10">
    <property type="entry name" value="Winged helix-like DNA-binding domain superfamily/Winged helix DNA-binding domain"/>
    <property type="match status" value="1"/>
</dbReference>
<accession>A0A346XST9</accession>
<reference evidence="10 11" key="1">
    <citation type="submission" date="2018-09" db="EMBL/GenBank/DDBJ databases">
        <title>Complete genome sequence of Euzebya sp. DY32-46 isolated from seawater of Pacific Ocean.</title>
        <authorList>
            <person name="Xu L."/>
            <person name="Wu Y.-H."/>
            <person name="Xu X.-W."/>
        </authorList>
    </citation>
    <scope>NUCLEOTIDE SEQUENCE [LARGE SCALE GENOMIC DNA]</scope>
    <source>
        <strain evidence="10 11">DY32-46</strain>
    </source>
</reference>
<dbReference type="KEGG" id="euz:DVS28_a0581"/>